<proteinExistence type="predicted"/>
<dbReference type="AlphaFoldDB" id="A0A7S9GWS0"/>
<dbReference type="RefSeq" id="WP_195798186.1">
    <property type="nucleotide sequence ID" value="NZ_CP061379.1"/>
</dbReference>
<sequence length="212" mass="23096">MNCRQKILSAPPADNERAELPLAAVPLFDEIWRAAMLAVFKQSLERMGGVLIEPPDGEDVFQPVRGRIARAKVVCSSVPEITGNRGIADASSFATLDDVHLVIARALLVVAATGSILLNYEGRRVNALARLARHVIVLLDPEDIALNLQHASRLAEHRLAHDAQFRPSPSSCVQIAGMLIHPARDVRGLSVLPVPSRANIPARFSNMRQRTS</sequence>
<dbReference type="InterPro" id="IPR024185">
    <property type="entry name" value="FTHF_cligase-like_sf"/>
</dbReference>
<dbReference type="SUPFAM" id="SSF100950">
    <property type="entry name" value="NagB/RpiA/CoA transferase-like"/>
    <property type="match status" value="1"/>
</dbReference>
<keyword evidence="2" id="KW-1185">Reference proteome</keyword>
<dbReference type="Gene3D" id="3.40.50.10420">
    <property type="entry name" value="NagB/RpiA/CoA transferase-like"/>
    <property type="match status" value="1"/>
</dbReference>
<evidence type="ECO:0000313" key="2">
    <source>
        <dbReference type="Proteomes" id="UP000594621"/>
    </source>
</evidence>
<gene>
    <name evidence="1" type="ORF">IC761_19030</name>
</gene>
<dbReference type="InterPro" id="IPR037171">
    <property type="entry name" value="NagB/RpiA_transferase-like"/>
</dbReference>
<dbReference type="Proteomes" id="UP000594621">
    <property type="component" value="Chromosome"/>
</dbReference>
<dbReference type="KEGG" id="bcou:IC761_19030"/>
<name>A0A7S9GWS0_9BRAD</name>
<protein>
    <recommendedName>
        <fullName evidence="3">LUD domain-containing protein</fullName>
    </recommendedName>
</protein>
<organism evidence="1 2">
    <name type="scientific">Bradyrhizobium commune</name>
    <dbReference type="NCBI Taxonomy" id="83627"/>
    <lineage>
        <taxon>Bacteria</taxon>
        <taxon>Pseudomonadati</taxon>
        <taxon>Pseudomonadota</taxon>
        <taxon>Alphaproteobacteria</taxon>
        <taxon>Hyphomicrobiales</taxon>
        <taxon>Nitrobacteraceae</taxon>
        <taxon>Bradyrhizobium</taxon>
    </lineage>
</organism>
<evidence type="ECO:0000313" key="1">
    <source>
        <dbReference type="EMBL" id="QPF88633.1"/>
    </source>
</evidence>
<dbReference type="EMBL" id="CP061379">
    <property type="protein sequence ID" value="QPF88633.1"/>
    <property type="molecule type" value="Genomic_DNA"/>
</dbReference>
<reference evidence="1 2" key="1">
    <citation type="submission" date="2020-09" db="EMBL/GenBank/DDBJ databases">
        <title>Complete genomes of bradyrhizobia occurring on native shrubby legumes in Australia.</title>
        <authorList>
            <person name="Lafay B."/>
        </authorList>
    </citation>
    <scope>NUCLEOTIDE SEQUENCE [LARGE SCALE GENOMIC DNA]</scope>
    <source>
        <strain evidence="1 2">BDV5040</strain>
    </source>
</reference>
<evidence type="ECO:0008006" key="3">
    <source>
        <dbReference type="Google" id="ProtNLM"/>
    </source>
</evidence>
<accession>A0A7S9GWS0</accession>